<evidence type="ECO:0000256" key="5">
    <source>
        <dbReference type="ARBA" id="ARBA00023267"/>
    </source>
</evidence>
<evidence type="ECO:0000256" key="6">
    <source>
        <dbReference type="PIRSR" id="PIRSR605468-51"/>
    </source>
</evidence>
<evidence type="ECO:0000256" key="7">
    <source>
        <dbReference type="SAM" id="SignalP"/>
    </source>
</evidence>
<feature type="chain" id="PRO_5044692388" evidence="7">
    <location>
        <begin position="27"/>
        <end position="157"/>
    </location>
</feature>
<dbReference type="PROSITE" id="PS51326">
    <property type="entry name" value="AVIDIN_2"/>
    <property type="match status" value="1"/>
</dbReference>
<feature type="disulfide bond" evidence="6">
    <location>
        <begin position="29"/>
        <end position="105"/>
    </location>
</feature>
<evidence type="ECO:0000256" key="4">
    <source>
        <dbReference type="ARBA" id="ARBA00022729"/>
    </source>
</evidence>
<feature type="signal peptide" evidence="7">
    <location>
        <begin position="1"/>
        <end position="26"/>
    </location>
</feature>
<evidence type="ECO:0000256" key="1">
    <source>
        <dbReference type="ARBA" id="ARBA00004613"/>
    </source>
</evidence>
<evidence type="ECO:0000256" key="2">
    <source>
        <dbReference type="ARBA" id="ARBA00006297"/>
    </source>
</evidence>
<evidence type="ECO:0000256" key="3">
    <source>
        <dbReference type="ARBA" id="ARBA00022525"/>
    </source>
</evidence>
<dbReference type="InterPro" id="IPR005469">
    <property type="entry name" value="Avidin"/>
</dbReference>
<protein>
    <submittedName>
        <fullName evidence="9 10">Avidin-like</fullName>
    </submittedName>
</protein>
<dbReference type="CTD" id="108717625"/>
<dbReference type="PANTHER" id="PTHR34399:SF4">
    <property type="entry name" value="AVD PROTEIN"/>
    <property type="match status" value="1"/>
</dbReference>
<dbReference type="InterPro" id="IPR036896">
    <property type="entry name" value="Avidin-like_sf"/>
</dbReference>
<dbReference type="Pfam" id="PF01382">
    <property type="entry name" value="Avidin"/>
    <property type="match status" value="1"/>
</dbReference>
<gene>
    <name evidence="9 10" type="primary">LOC108717625</name>
</gene>
<dbReference type="Gene3D" id="2.40.128.30">
    <property type="entry name" value="Avidin-like"/>
    <property type="match status" value="1"/>
</dbReference>
<dbReference type="AlphaFoldDB" id="A0A8J1L6G5"/>
<evidence type="ECO:0000313" key="8">
    <source>
        <dbReference type="Proteomes" id="UP000186698"/>
    </source>
</evidence>
<keyword evidence="6" id="KW-1015">Disulfide bond</keyword>
<comment type="subcellular location">
    <subcellularLocation>
        <location evidence="1">Secreted</location>
    </subcellularLocation>
</comment>
<keyword evidence="5" id="KW-0092">Biotin</keyword>
<keyword evidence="3" id="KW-0964">Secreted</keyword>
<dbReference type="GO" id="GO:0009374">
    <property type="term" value="F:biotin binding"/>
    <property type="evidence" value="ECO:0000318"/>
    <property type="project" value="GO_Central"/>
</dbReference>
<dbReference type="PANTHER" id="PTHR34399">
    <property type="entry name" value="AVIDIN-RELATED"/>
    <property type="match status" value="1"/>
</dbReference>
<sequence>MGSDLKMKALTLLSITLFYGCIWTEAQKCNLLGQWKNTLGSNMTIESVSQNGEFTGTYFTAVSLTNSTILKSPLTGYQKISEQPTFGFTVNWTFSDSITVWAGQCFGNEKGKEILLTTWLLRSSQKTEQDNWIGTRVGADTFTRLTKSKSHKELDLL</sequence>
<evidence type="ECO:0000313" key="10">
    <source>
        <dbReference type="RefSeq" id="XP_041424534.1"/>
    </source>
</evidence>
<dbReference type="GeneID" id="108717625"/>
<dbReference type="Proteomes" id="UP000186698">
    <property type="component" value="Chromosome 1L"/>
</dbReference>
<proteinExistence type="inferred from homology"/>
<keyword evidence="4 7" id="KW-0732">Signal</keyword>
<organism evidence="8 10">
    <name type="scientific">Xenopus laevis</name>
    <name type="common">African clawed frog</name>
    <dbReference type="NCBI Taxonomy" id="8355"/>
    <lineage>
        <taxon>Eukaryota</taxon>
        <taxon>Metazoa</taxon>
        <taxon>Chordata</taxon>
        <taxon>Craniata</taxon>
        <taxon>Vertebrata</taxon>
        <taxon>Euteleostomi</taxon>
        <taxon>Amphibia</taxon>
        <taxon>Batrachia</taxon>
        <taxon>Anura</taxon>
        <taxon>Pipoidea</taxon>
        <taxon>Pipidae</taxon>
        <taxon>Xenopodinae</taxon>
        <taxon>Xenopus</taxon>
        <taxon>Xenopus</taxon>
    </lineage>
</organism>
<dbReference type="PRINTS" id="PR00709">
    <property type="entry name" value="AVIDIN"/>
</dbReference>
<accession>A0A8J1L6G5</accession>
<dbReference type="RefSeq" id="XP_041424534.1">
    <property type="nucleotide sequence ID" value="XM_041568600.1"/>
</dbReference>
<comment type="similarity">
    <text evidence="2">Belongs to the avidin/streptavidin family.</text>
</comment>
<keyword evidence="8" id="KW-1185">Reference proteome</keyword>
<reference evidence="9 10" key="1">
    <citation type="submission" date="2025-04" db="UniProtKB">
        <authorList>
            <consortium name="RefSeq"/>
        </authorList>
    </citation>
    <scope>IDENTIFICATION</scope>
    <source>
        <strain evidence="9 10">J_2021</strain>
        <tissue evidence="9 10">Erythrocytes</tissue>
    </source>
</reference>
<dbReference type="KEGG" id="xla:108717625"/>
<name>A0A8J1L6G5_XENLA</name>
<dbReference type="PROSITE" id="PS51257">
    <property type="entry name" value="PROKAR_LIPOPROTEIN"/>
    <property type="match status" value="1"/>
</dbReference>
<dbReference type="SUPFAM" id="SSF50876">
    <property type="entry name" value="Avidin/streptavidin"/>
    <property type="match status" value="1"/>
</dbReference>
<dbReference type="OrthoDB" id="2821340at2759"/>
<evidence type="ECO:0000313" key="9">
    <source>
        <dbReference type="RefSeq" id="XP_018120333.1"/>
    </source>
</evidence>
<dbReference type="RefSeq" id="XP_018120333.1">
    <property type="nucleotide sequence ID" value="XM_018264844.2"/>
</dbReference>
<dbReference type="GO" id="GO:0005576">
    <property type="term" value="C:extracellular region"/>
    <property type="evidence" value="ECO:0007669"/>
    <property type="project" value="UniProtKB-SubCell"/>
</dbReference>
<dbReference type="InterPro" id="IPR005468">
    <property type="entry name" value="Avidin/str"/>
</dbReference>
<dbReference type="InterPro" id="IPR051764">
    <property type="entry name" value="Avidin/Streptavidin-rel"/>
</dbReference>